<evidence type="ECO:0000256" key="2">
    <source>
        <dbReference type="ARBA" id="ARBA00009077"/>
    </source>
</evidence>
<dbReference type="GO" id="GO:0005737">
    <property type="term" value="C:cytoplasm"/>
    <property type="evidence" value="ECO:0007669"/>
    <property type="project" value="TreeGrafter"/>
</dbReference>
<dbReference type="GO" id="GO:0071269">
    <property type="term" value="P:L-homocysteine biosynthetic process"/>
    <property type="evidence" value="ECO:0007669"/>
    <property type="project" value="TreeGrafter"/>
</dbReference>
<dbReference type="FunFam" id="3.40.640.10:FF:000035">
    <property type="entry name" value="O-succinylhomoserine sulfhydrylase"/>
    <property type="match status" value="1"/>
</dbReference>
<dbReference type="InterPro" id="IPR015424">
    <property type="entry name" value="PyrdxlP-dep_Trfase"/>
</dbReference>
<dbReference type="InterPro" id="IPR015421">
    <property type="entry name" value="PyrdxlP-dep_Trfase_major"/>
</dbReference>
<evidence type="ECO:0000256" key="5">
    <source>
        <dbReference type="PIRSR" id="PIRSR001434-2"/>
    </source>
</evidence>
<evidence type="ECO:0000313" key="10">
    <source>
        <dbReference type="Proteomes" id="UP000267521"/>
    </source>
</evidence>
<accession>A0A3M6QA14</accession>
<comment type="cofactor">
    <cofactor evidence="1 6">
        <name>pyridoxal 5'-phosphate</name>
        <dbReference type="ChEBI" id="CHEBI:597326"/>
    </cofactor>
</comment>
<dbReference type="SUPFAM" id="SSF53383">
    <property type="entry name" value="PLP-dependent transferases"/>
    <property type="match status" value="1"/>
</dbReference>
<dbReference type="NCBIfam" id="TIGR01326">
    <property type="entry name" value="OAH_OAS_sulfhy"/>
    <property type="match status" value="1"/>
</dbReference>
<keyword evidence="9" id="KW-1185">Reference proteome</keyword>
<gene>
    <name evidence="8" type="ORF">EBQ25_07050</name>
    <name evidence="7" type="ORF">EBQ26_12355</name>
</gene>
<sequence>MPGYNDPGFDTLALHAGAAPDAATGARAVPLHLSTSFVFESSEHAASLFNMERAGHVYSRISNPTTAVLEQRMAALEGGAGAIATASGQAALHLAIATLMGAGGHIVASSAIYGGSHNLLHYTLRRFGIETTFVHPGDLDAWRAAIRPNTRLLFGETVGNPGLDVLDVPAVAEIAHAARLPLLVDSTFTTPYLMQPLALGADLVYHSATKFLCGHGTVVGGVIVDGGAFDWDGSGLFPELTQPYEGFHGMVFSEEATAGAFLLRARREGLRDFGAALSPHSAWTILQGIETLSLRMQRHIANTEKVVQFLASHPMVERVGHPLLESHPSHALAQKLLPRGVASVFSFDLKGSRAQGKAFVDALKIFSHLANVGDCRSLVIHPASTTHFRMDDAALAAAGITQGTIRLSIGLEEADDLIDDLKRALKAAEKAAEKAA</sequence>
<protein>
    <submittedName>
        <fullName evidence="7">O-acetylhomoserine aminocarboxypropyltransferase</fullName>
        <ecNumber evidence="7">2.5.1.49</ecNumber>
    </submittedName>
</protein>
<evidence type="ECO:0000256" key="3">
    <source>
        <dbReference type="ARBA" id="ARBA00022679"/>
    </source>
</evidence>
<dbReference type="CDD" id="cd00614">
    <property type="entry name" value="CGS_like"/>
    <property type="match status" value="1"/>
</dbReference>
<dbReference type="NCBIfam" id="NF006004">
    <property type="entry name" value="PRK08134.1"/>
    <property type="match status" value="1"/>
</dbReference>
<accession>A0A3M6PSV0</accession>
<reference evidence="9 10" key="1">
    <citation type="submission" date="2018-10" db="EMBL/GenBank/DDBJ databases">
        <title>Comamonadaceae CDC group NO-1 genome sequencing and assembly.</title>
        <authorList>
            <person name="Bernier A.-M."/>
            <person name="Bernard K."/>
        </authorList>
    </citation>
    <scope>NUCLEOTIDE SEQUENCE [LARGE SCALE GENOMIC DNA]</scope>
    <source>
        <strain evidence="8 9">NML161473</strain>
        <strain evidence="7 10">NML970147</strain>
    </source>
</reference>
<dbReference type="GO" id="GO:0006535">
    <property type="term" value="P:cysteine biosynthetic process from serine"/>
    <property type="evidence" value="ECO:0007669"/>
    <property type="project" value="TreeGrafter"/>
</dbReference>
<dbReference type="GO" id="GO:0004124">
    <property type="term" value="F:cysteine synthase activity"/>
    <property type="evidence" value="ECO:0007669"/>
    <property type="project" value="TreeGrafter"/>
</dbReference>
<dbReference type="AlphaFoldDB" id="A0A3M6PSV0"/>
<keyword evidence="3 7" id="KW-0808">Transferase</keyword>
<evidence type="ECO:0000313" key="7">
    <source>
        <dbReference type="EMBL" id="RMW93150.1"/>
    </source>
</evidence>
<dbReference type="PANTHER" id="PTHR43797">
    <property type="entry name" value="HOMOCYSTEINE/CYSTEINE SYNTHASE"/>
    <property type="match status" value="1"/>
</dbReference>
<dbReference type="Gene3D" id="3.90.1150.10">
    <property type="entry name" value="Aspartate Aminotransferase, domain 1"/>
    <property type="match status" value="1"/>
</dbReference>
<dbReference type="EMBL" id="RDQL01000008">
    <property type="protein sequence ID" value="RMW99331.1"/>
    <property type="molecule type" value="Genomic_DNA"/>
</dbReference>
<organism evidence="7 10">
    <name type="scientific">Allofranklinella schreckenbergeri</name>
    <dbReference type="NCBI Taxonomy" id="1076744"/>
    <lineage>
        <taxon>Bacteria</taxon>
        <taxon>Pseudomonadati</taxon>
        <taxon>Pseudomonadota</taxon>
        <taxon>Betaproteobacteria</taxon>
        <taxon>Burkholderiales</taxon>
        <taxon>Comamonadaceae</taxon>
        <taxon>Allofranklinella</taxon>
    </lineage>
</organism>
<dbReference type="Gene3D" id="3.40.640.10">
    <property type="entry name" value="Type I PLP-dependent aspartate aminotransferase-like (Major domain)"/>
    <property type="match status" value="1"/>
</dbReference>
<evidence type="ECO:0000313" key="8">
    <source>
        <dbReference type="EMBL" id="RMW99331.1"/>
    </source>
</evidence>
<proteinExistence type="inferred from homology"/>
<keyword evidence="4 5" id="KW-0663">Pyridoxal phosphate</keyword>
<comment type="caution">
    <text evidence="7">The sequence shown here is derived from an EMBL/GenBank/DDBJ whole genome shotgun (WGS) entry which is preliminary data.</text>
</comment>
<dbReference type="RefSeq" id="WP_122239540.1">
    <property type="nucleotide sequence ID" value="NZ_RDQL01000008.1"/>
</dbReference>
<dbReference type="Proteomes" id="UP000267035">
    <property type="component" value="Unassembled WGS sequence"/>
</dbReference>
<dbReference type="GO" id="GO:0019346">
    <property type="term" value="P:transsulfuration"/>
    <property type="evidence" value="ECO:0007669"/>
    <property type="project" value="InterPro"/>
</dbReference>
<dbReference type="PIRSF" id="PIRSF001434">
    <property type="entry name" value="CGS"/>
    <property type="match status" value="1"/>
</dbReference>
<dbReference type="GO" id="GO:0030170">
    <property type="term" value="F:pyridoxal phosphate binding"/>
    <property type="evidence" value="ECO:0007669"/>
    <property type="project" value="InterPro"/>
</dbReference>
<evidence type="ECO:0000256" key="4">
    <source>
        <dbReference type="ARBA" id="ARBA00022898"/>
    </source>
</evidence>
<evidence type="ECO:0000256" key="6">
    <source>
        <dbReference type="RuleBase" id="RU362118"/>
    </source>
</evidence>
<feature type="modified residue" description="N6-(pyridoxal phosphate)lysine" evidence="5">
    <location>
        <position position="210"/>
    </location>
</feature>
<dbReference type="PANTHER" id="PTHR43797:SF2">
    <property type="entry name" value="HOMOCYSTEINE_CYSTEINE SYNTHASE"/>
    <property type="match status" value="1"/>
</dbReference>
<dbReference type="Proteomes" id="UP000267521">
    <property type="component" value="Unassembled WGS sequence"/>
</dbReference>
<dbReference type="InterPro" id="IPR000277">
    <property type="entry name" value="Cys/Met-Metab_PyrdxlP-dep_enz"/>
</dbReference>
<dbReference type="GO" id="GO:0003961">
    <property type="term" value="F:O-acetylhomoserine aminocarboxypropyltransferase activity"/>
    <property type="evidence" value="ECO:0007669"/>
    <property type="project" value="UniProtKB-EC"/>
</dbReference>
<dbReference type="EC" id="2.5.1.49" evidence="7"/>
<dbReference type="InterPro" id="IPR006235">
    <property type="entry name" value="OAc-hSer/O-AcSer_sulfhydrylase"/>
</dbReference>
<evidence type="ECO:0000256" key="1">
    <source>
        <dbReference type="ARBA" id="ARBA00001933"/>
    </source>
</evidence>
<name>A0A3M6PSV0_9BURK</name>
<dbReference type="Pfam" id="PF01053">
    <property type="entry name" value="Cys_Met_Meta_PP"/>
    <property type="match status" value="1"/>
</dbReference>
<dbReference type="InterPro" id="IPR054542">
    <property type="entry name" value="Cys_met_metab_PP"/>
</dbReference>
<dbReference type="InterPro" id="IPR015422">
    <property type="entry name" value="PyrdxlP-dep_Trfase_small"/>
</dbReference>
<evidence type="ECO:0000313" key="9">
    <source>
        <dbReference type="Proteomes" id="UP000267035"/>
    </source>
</evidence>
<comment type="similarity">
    <text evidence="2 6">Belongs to the trans-sulfuration enzymes family.</text>
</comment>
<dbReference type="EMBL" id="RDQM01000024">
    <property type="protein sequence ID" value="RMW93150.1"/>
    <property type="molecule type" value="Genomic_DNA"/>
</dbReference>
<dbReference type="PROSITE" id="PS00868">
    <property type="entry name" value="CYS_MET_METAB_PP"/>
    <property type="match status" value="1"/>
</dbReference>